<dbReference type="GO" id="GO:0043139">
    <property type="term" value="F:5'-3' DNA helicase activity"/>
    <property type="evidence" value="ECO:0007669"/>
    <property type="project" value="UniProtKB-EC"/>
</dbReference>
<dbReference type="EMBL" id="CAEY01001117">
    <property type="status" value="NOT_ANNOTATED_CDS"/>
    <property type="molecule type" value="Genomic_DNA"/>
</dbReference>
<dbReference type="Pfam" id="PF14214">
    <property type="entry name" value="Helitron_like_N"/>
    <property type="match status" value="1"/>
</dbReference>
<dbReference type="PANTHER" id="PTHR10492">
    <property type="match status" value="1"/>
</dbReference>
<feature type="domain" description="DNA helicase Pif1-like 2B" evidence="4">
    <location>
        <begin position="1164"/>
        <end position="1207"/>
    </location>
</feature>
<keyword evidence="1" id="KW-0378">Hydrolase</keyword>
<dbReference type="FunFam" id="3.40.50.300:FF:002884">
    <property type="entry name" value="ATP-dependent DNA helicase"/>
    <property type="match status" value="1"/>
</dbReference>
<comment type="similarity">
    <text evidence="1">Belongs to the helicase family.</text>
</comment>
<evidence type="ECO:0000259" key="2">
    <source>
        <dbReference type="Pfam" id="PF05970"/>
    </source>
</evidence>
<keyword evidence="1" id="KW-0067">ATP-binding</keyword>
<reference evidence="6" key="1">
    <citation type="submission" date="2011-08" db="EMBL/GenBank/DDBJ databases">
        <authorList>
            <person name="Rombauts S."/>
        </authorList>
    </citation>
    <scope>NUCLEOTIDE SEQUENCE</scope>
    <source>
        <strain evidence="6">London</strain>
    </source>
</reference>
<dbReference type="InterPro" id="IPR025476">
    <property type="entry name" value="Helitron_helicase-like"/>
</dbReference>
<reference evidence="5" key="2">
    <citation type="submission" date="2016-04" db="UniProtKB">
        <authorList>
            <consortium name="EnsemblMetazoa"/>
        </authorList>
    </citation>
    <scope>IDENTIFICATION</scope>
</reference>
<keyword evidence="1" id="KW-0234">DNA repair</keyword>
<dbReference type="Pfam" id="PF05970">
    <property type="entry name" value="PIF1"/>
    <property type="match status" value="1"/>
</dbReference>
<dbReference type="GO" id="GO:0000723">
    <property type="term" value="P:telomere maintenance"/>
    <property type="evidence" value="ECO:0007669"/>
    <property type="project" value="InterPro"/>
</dbReference>
<dbReference type="GO" id="GO:0016887">
    <property type="term" value="F:ATP hydrolysis activity"/>
    <property type="evidence" value="ECO:0007669"/>
    <property type="project" value="RHEA"/>
</dbReference>
<protein>
    <recommendedName>
        <fullName evidence="1">ATP-dependent DNA helicase</fullName>
        <ecNumber evidence="1">5.6.2.3</ecNumber>
    </recommendedName>
</protein>
<sequence length="1326" mass="151033">MLPTPQYPDLFKALLTKQHPQSDHFVKLIRQYNCAFSFVTFGAKINVPQGHGNYFFKICGNIYHYINPLDSTAIGGQLYLLEQSEANRIRLLHNANLSLNPSLMHDIANYLQTNNPYAISYKNMRQIQLEEQILARRNRRRAIEYGLQFFNDPVNSANRGNVPLVSEIAAVFETEDGAPPSNISVRVYPRQTNFSNTISYVSPHLDPMAYPILFPNGEQGWRCGLPHQSEFATAVLKTISVRQFYCYRLFDRQDAFNPVIHAGKLTQQYIVELYTRVESARLKWIRDNQSKLRTDTYAGLLDVLNSRSETDGIRAGKLVILPSSFSGSPRNMQLKYQDAMAVVRHCGKPDYFITMTCNPKWTEILESRSPFDEIANRADIVVRVFEGKIQQLKELLVTQKIFGSVISLIYVIEFQKRGLPHAHILLKVSDEYKPRDSDIIDKVVSAEIPSQADDPILHSLVTKHMIHGPCGQHNPNSPCMLNGNCSKGFPKPFQSETILNENGYHVYQRRDNGITISLRNGSVTVDNSFVVPYNKFLLKYFQCHINVEICSTVKAVKYLHKYLYKGYDLASLKVVERRDGEELDYDEVTHYINSRYVGPTEAAHRLFSFPMHYNSHPVENLPVHLPSQNFVQFNENNALAAAAALALKHTKLTAWFEFNKSSSHFHLYHEMPLHCCFKKNTTTWTPRLNKSNTIGRLQIVSPRQPERFALRLLLLRISDAKCFEDLRKYNGIIYSTFTEAARARGLIEDDSEWDACLTELSQFAFPSHIRETFAYILIFACPANAMPLFEKFKNSLSEDYLRDFPQDIAYRKTLEDLQQILDVHKKKLSDYGFDNVIVNPPLYPTISDNQIADCHQCFQSDYSRANSEQKFILDRIRNAVNDPFTCENVFFIYGPGGTGKTYIYNCLINWLIGENRVVIPVAWTGMAAILLKNGRTAHNRFGLPLEFNECSVSSIVAQSPEAELLKKTSLFIWDEASMIPNHALRVVNTLLQDIMRINLPFGGKIFVFGGDFRQILPVVSYGGRKETVNNCIKRSPLWQHFSVLRLRTNMRANSASDDFKKFLLRIGEGTYPSQPLTNIISLPRSYILGSEEDIVSKIFGQNSNQLTANYRAFAKSAILCPKNIHCDEINDRIINIIDGSERIYLSVNSIVDDETEISSQYPMEFLDAQNFAGLPPHSLRLKIGAIVMLLRNLNLKVGLTNGVRMCVKAMYDNALKLEVITGTDTGSIVYLPRIDLTPSDTKLPFRMKRRQFPIKLAFAITINKSQGQTLDKVGLYLPEPVFSHGQLYVALSRVSLGSNLFIQLPNRGNDLPVSNKTVNIVYKEVL</sequence>
<dbReference type="CDD" id="cd18809">
    <property type="entry name" value="SF1_C_RecD"/>
    <property type="match status" value="1"/>
</dbReference>
<comment type="catalytic activity">
    <reaction evidence="1">
        <text>ATP + H2O = ADP + phosphate + H(+)</text>
        <dbReference type="Rhea" id="RHEA:13065"/>
        <dbReference type="ChEBI" id="CHEBI:15377"/>
        <dbReference type="ChEBI" id="CHEBI:15378"/>
        <dbReference type="ChEBI" id="CHEBI:30616"/>
        <dbReference type="ChEBI" id="CHEBI:43474"/>
        <dbReference type="ChEBI" id="CHEBI:456216"/>
        <dbReference type="EC" id="5.6.2.3"/>
    </reaction>
</comment>
<dbReference type="PANTHER" id="PTHR10492:SF57">
    <property type="entry name" value="ATP-DEPENDENT DNA HELICASE"/>
    <property type="match status" value="1"/>
</dbReference>
<organism evidence="5 6">
    <name type="scientific">Tetranychus urticae</name>
    <name type="common">Two-spotted spider mite</name>
    <dbReference type="NCBI Taxonomy" id="32264"/>
    <lineage>
        <taxon>Eukaryota</taxon>
        <taxon>Metazoa</taxon>
        <taxon>Ecdysozoa</taxon>
        <taxon>Arthropoda</taxon>
        <taxon>Chelicerata</taxon>
        <taxon>Arachnida</taxon>
        <taxon>Acari</taxon>
        <taxon>Acariformes</taxon>
        <taxon>Trombidiformes</taxon>
        <taxon>Prostigmata</taxon>
        <taxon>Eleutherengona</taxon>
        <taxon>Raphignathae</taxon>
        <taxon>Tetranychoidea</taxon>
        <taxon>Tetranychidae</taxon>
        <taxon>Tetranychus</taxon>
    </lineage>
</organism>
<dbReference type="Gene3D" id="3.40.50.300">
    <property type="entry name" value="P-loop containing nucleotide triphosphate hydrolases"/>
    <property type="match status" value="1"/>
</dbReference>
<keyword evidence="1" id="KW-0233">DNA recombination</keyword>
<dbReference type="GO" id="GO:0006310">
    <property type="term" value="P:DNA recombination"/>
    <property type="evidence" value="ECO:0007669"/>
    <property type="project" value="UniProtKB-KW"/>
</dbReference>
<dbReference type="SUPFAM" id="SSF52540">
    <property type="entry name" value="P-loop containing nucleoside triphosphate hydrolases"/>
    <property type="match status" value="2"/>
</dbReference>
<name>A0A158P4G6_TETUR</name>
<evidence type="ECO:0000313" key="6">
    <source>
        <dbReference type="Proteomes" id="UP000015104"/>
    </source>
</evidence>
<keyword evidence="6" id="KW-1185">Reference proteome</keyword>
<feature type="domain" description="DNA helicase Pif1-like DEAD-box helicase" evidence="2">
    <location>
        <begin position="866"/>
        <end position="1073"/>
    </location>
</feature>
<dbReference type="EC" id="5.6.2.3" evidence="1"/>
<dbReference type="InterPro" id="IPR010285">
    <property type="entry name" value="DNA_helicase_pif1-like_DEAD"/>
</dbReference>
<evidence type="ECO:0000256" key="1">
    <source>
        <dbReference type="RuleBase" id="RU363044"/>
    </source>
</evidence>
<keyword evidence="1" id="KW-0347">Helicase</keyword>
<accession>A0A158P4G6</accession>
<feature type="domain" description="Helitron helicase-like" evidence="3">
    <location>
        <begin position="244"/>
        <end position="426"/>
    </location>
</feature>
<comment type="cofactor">
    <cofactor evidence="1">
        <name>Mg(2+)</name>
        <dbReference type="ChEBI" id="CHEBI:18420"/>
    </cofactor>
</comment>
<evidence type="ECO:0000259" key="4">
    <source>
        <dbReference type="Pfam" id="PF21530"/>
    </source>
</evidence>
<keyword evidence="1" id="KW-0227">DNA damage</keyword>
<dbReference type="EnsemblMetazoa" id="tetur03g03040.1">
    <property type="protein sequence ID" value="tetur03g03040.1"/>
    <property type="gene ID" value="tetur03g03040"/>
</dbReference>
<dbReference type="GO" id="GO:0006281">
    <property type="term" value="P:DNA repair"/>
    <property type="evidence" value="ECO:0007669"/>
    <property type="project" value="UniProtKB-KW"/>
</dbReference>
<dbReference type="Pfam" id="PF21530">
    <property type="entry name" value="Pif1_2B_dom"/>
    <property type="match status" value="1"/>
</dbReference>
<keyword evidence="1" id="KW-0547">Nucleotide-binding</keyword>
<dbReference type="GO" id="GO:0005524">
    <property type="term" value="F:ATP binding"/>
    <property type="evidence" value="ECO:0007669"/>
    <property type="project" value="UniProtKB-KW"/>
</dbReference>
<dbReference type="InterPro" id="IPR049163">
    <property type="entry name" value="Pif1-like_2B_dom"/>
</dbReference>
<evidence type="ECO:0000259" key="3">
    <source>
        <dbReference type="Pfam" id="PF14214"/>
    </source>
</evidence>
<proteinExistence type="inferred from homology"/>
<dbReference type="Proteomes" id="UP000015104">
    <property type="component" value="Unassembled WGS sequence"/>
</dbReference>
<evidence type="ECO:0000313" key="5">
    <source>
        <dbReference type="EnsemblMetazoa" id="tetur03g03040.1"/>
    </source>
</evidence>
<dbReference type="STRING" id="32264.A0A158P4G6"/>
<dbReference type="InterPro" id="IPR027417">
    <property type="entry name" value="P-loop_NTPase"/>
</dbReference>